<reference evidence="2 3" key="1">
    <citation type="submission" date="2023-11" db="EMBL/GenBank/DDBJ databases">
        <title>Halocaridina rubra genome assembly.</title>
        <authorList>
            <person name="Smith C."/>
        </authorList>
    </citation>
    <scope>NUCLEOTIDE SEQUENCE [LARGE SCALE GENOMIC DNA]</scope>
    <source>
        <strain evidence="2">EP-1</strain>
        <tissue evidence="2">Whole</tissue>
    </source>
</reference>
<sequence length="156" mass="17595">MKKKNNAYITFHGDTGERAWYLCVQVVNNMKQSLWENSLGIKVLSDSNLMANIQTMPYDLTSQQILVGSLYWLLSILRQRTQWLWIVSNVHLEEGRNTSNALKPAGAASPSSGRSPWTSSPASKPNYKRPSDIAMEEFSSLLRVDFNGVLLMEEQG</sequence>
<evidence type="ECO:0000313" key="2">
    <source>
        <dbReference type="EMBL" id="KAK7069507.1"/>
    </source>
</evidence>
<dbReference type="Proteomes" id="UP001381693">
    <property type="component" value="Unassembled WGS sequence"/>
</dbReference>
<protein>
    <submittedName>
        <fullName evidence="2">Uncharacterized protein</fullName>
    </submittedName>
</protein>
<proteinExistence type="predicted"/>
<name>A0AAN8WNR9_HALRR</name>
<gene>
    <name evidence="2" type="ORF">SK128_009091</name>
</gene>
<accession>A0AAN8WNR9</accession>
<organism evidence="2 3">
    <name type="scientific">Halocaridina rubra</name>
    <name type="common">Hawaiian red shrimp</name>
    <dbReference type="NCBI Taxonomy" id="373956"/>
    <lineage>
        <taxon>Eukaryota</taxon>
        <taxon>Metazoa</taxon>
        <taxon>Ecdysozoa</taxon>
        <taxon>Arthropoda</taxon>
        <taxon>Crustacea</taxon>
        <taxon>Multicrustacea</taxon>
        <taxon>Malacostraca</taxon>
        <taxon>Eumalacostraca</taxon>
        <taxon>Eucarida</taxon>
        <taxon>Decapoda</taxon>
        <taxon>Pleocyemata</taxon>
        <taxon>Caridea</taxon>
        <taxon>Atyoidea</taxon>
        <taxon>Atyidae</taxon>
        <taxon>Halocaridina</taxon>
    </lineage>
</organism>
<comment type="caution">
    <text evidence="2">The sequence shown here is derived from an EMBL/GenBank/DDBJ whole genome shotgun (WGS) entry which is preliminary data.</text>
</comment>
<feature type="region of interest" description="Disordered" evidence="1">
    <location>
        <begin position="100"/>
        <end position="129"/>
    </location>
</feature>
<evidence type="ECO:0000256" key="1">
    <source>
        <dbReference type="SAM" id="MobiDB-lite"/>
    </source>
</evidence>
<keyword evidence="3" id="KW-1185">Reference proteome</keyword>
<feature type="compositionally biased region" description="Low complexity" evidence="1">
    <location>
        <begin position="104"/>
        <end position="123"/>
    </location>
</feature>
<evidence type="ECO:0000313" key="3">
    <source>
        <dbReference type="Proteomes" id="UP001381693"/>
    </source>
</evidence>
<dbReference type="EMBL" id="JAXCGZ010016227">
    <property type="protein sequence ID" value="KAK7069507.1"/>
    <property type="molecule type" value="Genomic_DNA"/>
</dbReference>
<dbReference type="AlphaFoldDB" id="A0AAN8WNR9"/>